<evidence type="ECO:0000313" key="2">
    <source>
        <dbReference type="Proteomes" id="UP000186657"/>
    </source>
</evidence>
<proteinExistence type="predicted"/>
<dbReference type="AlphaFoldDB" id="A0A1U7MYI4"/>
<name>A0A1U7MYI4_9CYAN</name>
<evidence type="ECO:0000313" key="1">
    <source>
        <dbReference type="EMBL" id="OLT58714.1"/>
    </source>
</evidence>
<protein>
    <recommendedName>
        <fullName evidence="3">Group II intron maturase-specific domain-containing protein</fullName>
    </recommendedName>
</protein>
<accession>A0A1U7MYI4</accession>
<organism evidence="1 2">
    <name type="scientific">Moorena bouillonii PNG</name>
    <dbReference type="NCBI Taxonomy" id="568701"/>
    <lineage>
        <taxon>Bacteria</taxon>
        <taxon>Bacillati</taxon>
        <taxon>Cyanobacteriota</taxon>
        <taxon>Cyanophyceae</taxon>
        <taxon>Coleofasciculales</taxon>
        <taxon>Coleofasciculaceae</taxon>
        <taxon>Moorena</taxon>
    </lineage>
</organism>
<dbReference type="EMBL" id="MKZS01000001">
    <property type="protein sequence ID" value="OLT58714.1"/>
    <property type="molecule type" value="Genomic_DNA"/>
</dbReference>
<evidence type="ECO:0008006" key="3">
    <source>
        <dbReference type="Google" id="ProtNLM"/>
    </source>
</evidence>
<dbReference type="Proteomes" id="UP000186657">
    <property type="component" value="Unassembled WGS sequence"/>
</dbReference>
<keyword evidence="2" id="KW-1185">Reference proteome</keyword>
<sequence>MLWNKLQRWGYRRHPNKSKTWVNNKYWGTIGKNNWMFKTKEGNYLPKHAKTKIVRHTKIKGVWLFWKDVWSGLERYRKSRRSSSRAASLN</sequence>
<gene>
    <name evidence="1" type="ORF">BJP37_06310</name>
</gene>
<reference evidence="1 2" key="1">
    <citation type="submission" date="2016-10" db="EMBL/GenBank/DDBJ databases">
        <title>Comparative genomics uncovers the prolific and rare metabolic potential of the cyanobacterial genus Moorea.</title>
        <authorList>
            <person name="Leao T."/>
            <person name="Castelao G."/>
            <person name="Korobeynikov A."/>
            <person name="Monroe E.A."/>
            <person name="Podell S."/>
            <person name="Glukhov E."/>
            <person name="Allen E."/>
            <person name="Gerwick W.H."/>
            <person name="Gerwick L."/>
        </authorList>
    </citation>
    <scope>NUCLEOTIDE SEQUENCE [LARGE SCALE GENOMIC DNA]</scope>
    <source>
        <strain evidence="1 2">PNG5-198</strain>
    </source>
</reference>
<comment type="caution">
    <text evidence="1">The sequence shown here is derived from an EMBL/GenBank/DDBJ whole genome shotgun (WGS) entry which is preliminary data.</text>
</comment>